<dbReference type="Proteomes" id="UP000243975">
    <property type="component" value="Unassembled WGS sequence"/>
</dbReference>
<sequence length="60" mass="6906">MVLIDENGSLMTAIVRKNLVNKFNHLLEKGTEYVLKNFKVVENFGAFKVIDYITLFWSGP</sequence>
<name>A0A118JS99_CYNCS</name>
<dbReference type="Pfam" id="PF02721">
    <property type="entry name" value="DUF223"/>
    <property type="match status" value="1"/>
</dbReference>
<accession>A0A118JS99</accession>
<dbReference type="EMBL" id="LEKV01005864">
    <property type="protein sequence ID" value="KVH87760.1"/>
    <property type="molecule type" value="Genomic_DNA"/>
</dbReference>
<protein>
    <recommendedName>
        <fullName evidence="1">Replication protein A 70 kDa DNA-binding subunit B/D first OB fold domain-containing protein</fullName>
    </recommendedName>
</protein>
<feature type="non-terminal residue" evidence="2">
    <location>
        <position position="1"/>
    </location>
</feature>
<reference evidence="2 3" key="1">
    <citation type="journal article" date="2016" name="Sci. Rep.">
        <title>The genome sequence of the outbreeding globe artichoke constructed de novo incorporating a phase-aware low-pass sequencing strategy of F1 progeny.</title>
        <authorList>
            <person name="Scaglione D."/>
            <person name="Reyes-Chin-Wo S."/>
            <person name="Acquadro A."/>
            <person name="Froenicke L."/>
            <person name="Portis E."/>
            <person name="Beitel C."/>
            <person name="Tirone M."/>
            <person name="Mauro R."/>
            <person name="Lo Monaco A."/>
            <person name="Mauromicale G."/>
            <person name="Faccioli P."/>
            <person name="Cattivelli L."/>
            <person name="Rieseberg L."/>
            <person name="Michelmore R."/>
            <person name="Lanteri S."/>
        </authorList>
    </citation>
    <scope>NUCLEOTIDE SEQUENCE [LARGE SCALE GENOMIC DNA]</scope>
    <source>
        <strain evidence="2">2C</strain>
    </source>
</reference>
<gene>
    <name evidence="2" type="ORF">Ccrd_024954</name>
</gene>
<dbReference type="InterPro" id="IPR012340">
    <property type="entry name" value="NA-bd_OB-fold"/>
</dbReference>
<evidence type="ECO:0000313" key="2">
    <source>
        <dbReference type="EMBL" id="KVH87760.1"/>
    </source>
</evidence>
<dbReference type="SUPFAM" id="SSF50249">
    <property type="entry name" value="Nucleic acid-binding proteins"/>
    <property type="match status" value="1"/>
</dbReference>
<dbReference type="Gene3D" id="2.40.50.140">
    <property type="entry name" value="Nucleic acid-binding proteins"/>
    <property type="match status" value="1"/>
</dbReference>
<comment type="caution">
    <text evidence="2">The sequence shown here is derived from an EMBL/GenBank/DDBJ whole genome shotgun (WGS) entry which is preliminary data.</text>
</comment>
<organism evidence="2 3">
    <name type="scientific">Cynara cardunculus var. scolymus</name>
    <name type="common">Globe artichoke</name>
    <name type="synonym">Cynara scolymus</name>
    <dbReference type="NCBI Taxonomy" id="59895"/>
    <lineage>
        <taxon>Eukaryota</taxon>
        <taxon>Viridiplantae</taxon>
        <taxon>Streptophyta</taxon>
        <taxon>Embryophyta</taxon>
        <taxon>Tracheophyta</taxon>
        <taxon>Spermatophyta</taxon>
        <taxon>Magnoliopsida</taxon>
        <taxon>eudicotyledons</taxon>
        <taxon>Gunneridae</taxon>
        <taxon>Pentapetalae</taxon>
        <taxon>asterids</taxon>
        <taxon>campanulids</taxon>
        <taxon>Asterales</taxon>
        <taxon>Asteraceae</taxon>
        <taxon>Carduoideae</taxon>
        <taxon>Cardueae</taxon>
        <taxon>Carduinae</taxon>
        <taxon>Cynara</taxon>
    </lineage>
</organism>
<dbReference type="InterPro" id="IPR003871">
    <property type="entry name" value="RFA1B/D_OB_1st"/>
</dbReference>
<proteinExistence type="predicted"/>
<evidence type="ECO:0000313" key="3">
    <source>
        <dbReference type="Proteomes" id="UP000243975"/>
    </source>
</evidence>
<evidence type="ECO:0000259" key="1">
    <source>
        <dbReference type="Pfam" id="PF02721"/>
    </source>
</evidence>
<keyword evidence="3" id="KW-1185">Reference proteome</keyword>
<dbReference type="AlphaFoldDB" id="A0A118JS99"/>
<dbReference type="Gramene" id="KVH87760">
    <property type="protein sequence ID" value="KVH87760"/>
    <property type="gene ID" value="Ccrd_024954"/>
</dbReference>
<feature type="domain" description="Replication protein A 70 kDa DNA-binding subunit B/D first OB fold" evidence="1">
    <location>
        <begin position="1"/>
        <end position="49"/>
    </location>
</feature>